<proteinExistence type="predicted"/>
<reference evidence="1" key="1">
    <citation type="submission" date="2018-12" db="EMBL/GenBank/DDBJ databases">
        <title>Novel natural products biosynthetic potential of the class Ktedonobacteria.</title>
        <authorList>
            <person name="Zheng Y."/>
            <person name="Saitou A."/>
            <person name="Wang C.M."/>
            <person name="Toyoda A."/>
            <person name="Minakuchi Y."/>
            <person name="Sekiguchi Y."/>
            <person name="Ueda K."/>
            <person name="Takano H."/>
            <person name="Sakai Y."/>
            <person name="Yokota A."/>
            <person name="Yabe S."/>
        </authorList>
    </citation>
    <scope>NUCLEOTIDE SEQUENCE</scope>
    <source>
        <strain evidence="1">A3-2</strain>
    </source>
</reference>
<name>A0A455T3X5_9CHLR</name>
<evidence type="ECO:0000313" key="1">
    <source>
        <dbReference type="EMBL" id="BBH93952.1"/>
    </source>
</evidence>
<sequence>MNDYLIGWKIRWSPMLAPDQGMVPDASVFAPAEHGEWKAGELFLPGGGKDGECAAQSEAEKASVLSGGLWEALVTCEAKTSPEPEWIEQVCCHIEVMTAGAGERA</sequence>
<organism evidence="1">
    <name type="scientific">Thermogemmatispora argillosa</name>
    <dbReference type="NCBI Taxonomy" id="2045280"/>
    <lineage>
        <taxon>Bacteria</taxon>
        <taxon>Bacillati</taxon>
        <taxon>Chloroflexota</taxon>
        <taxon>Ktedonobacteria</taxon>
        <taxon>Thermogemmatisporales</taxon>
        <taxon>Thermogemmatisporaceae</taxon>
        <taxon>Thermogemmatispora</taxon>
    </lineage>
</organism>
<dbReference type="AlphaFoldDB" id="A0A455T3X5"/>
<protein>
    <submittedName>
        <fullName evidence="1">Uncharacterized protein</fullName>
    </submittedName>
</protein>
<accession>A0A455T3X5</accession>
<gene>
    <name evidence="1" type="ORF">KTA_21510</name>
</gene>
<dbReference type="EMBL" id="AP019377">
    <property type="protein sequence ID" value="BBH93952.1"/>
    <property type="molecule type" value="Genomic_DNA"/>
</dbReference>